<reference evidence="2" key="1">
    <citation type="submission" date="2016-10" db="EMBL/GenBank/DDBJ databases">
        <authorList>
            <person name="Varghese N."/>
            <person name="Submissions S."/>
        </authorList>
    </citation>
    <scope>NUCLEOTIDE SEQUENCE [LARGE SCALE GENOMIC DNA]</scope>
    <source>
        <strain evidence="2">DSM 19110</strain>
    </source>
</reference>
<evidence type="ECO:0000313" key="2">
    <source>
        <dbReference type="Proteomes" id="UP000183200"/>
    </source>
</evidence>
<protein>
    <submittedName>
        <fullName evidence="1">Uncharacterized protein</fullName>
    </submittedName>
</protein>
<proteinExistence type="predicted"/>
<dbReference type="Proteomes" id="UP000183200">
    <property type="component" value="Unassembled WGS sequence"/>
</dbReference>
<dbReference type="AlphaFoldDB" id="A0A1G9N2L7"/>
<dbReference type="EMBL" id="FNGY01000002">
    <property type="protein sequence ID" value="SDL80095.1"/>
    <property type="molecule type" value="Genomic_DNA"/>
</dbReference>
<accession>A0A1G9N2L7</accession>
<name>A0A1G9N2L7_9SPHI</name>
<organism evidence="1 2">
    <name type="scientific">Pedobacter steynii</name>
    <dbReference type="NCBI Taxonomy" id="430522"/>
    <lineage>
        <taxon>Bacteria</taxon>
        <taxon>Pseudomonadati</taxon>
        <taxon>Bacteroidota</taxon>
        <taxon>Sphingobacteriia</taxon>
        <taxon>Sphingobacteriales</taxon>
        <taxon>Sphingobacteriaceae</taxon>
        <taxon>Pedobacter</taxon>
    </lineage>
</organism>
<sequence>MMELGFISHDLATKTNVSDKCFCSLLNLLFGRISGVYNGIWTADYANVCVAEITKLITALPAG</sequence>
<gene>
    <name evidence="1" type="ORF">SAMN05421820_102181</name>
</gene>
<keyword evidence="2" id="KW-1185">Reference proteome</keyword>
<evidence type="ECO:0000313" key="1">
    <source>
        <dbReference type="EMBL" id="SDL80095.1"/>
    </source>
</evidence>